<dbReference type="EMBL" id="ADKM02000130">
    <property type="protein sequence ID" value="EGC01451.1"/>
    <property type="molecule type" value="Genomic_DNA"/>
</dbReference>
<evidence type="ECO:0000313" key="1">
    <source>
        <dbReference type="EMBL" id="EGC01451.1"/>
    </source>
</evidence>
<dbReference type="Proteomes" id="UP000004259">
    <property type="component" value="Unassembled WGS sequence"/>
</dbReference>
<dbReference type="STRING" id="246199.CUS_7516"/>
<organism evidence="1 2">
    <name type="scientific">Ruminococcus albus 8</name>
    <dbReference type="NCBI Taxonomy" id="246199"/>
    <lineage>
        <taxon>Bacteria</taxon>
        <taxon>Bacillati</taxon>
        <taxon>Bacillota</taxon>
        <taxon>Clostridia</taxon>
        <taxon>Eubacteriales</taxon>
        <taxon>Oscillospiraceae</taxon>
        <taxon>Ruminococcus</taxon>
    </lineage>
</organism>
<evidence type="ECO:0000313" key="2">
    <source>
        <dbReference type="Proteomes" id="UP000004259"/>
    </source>
</evidence>
<protein>
    <submittedName>
        <fullName evidence="1">Uncharacterized protein</fullName>
    </submittedName>
</protein>
<reference evidence="1 2" key="1">
    <citation type="submission" date="2011-02" db="EMBL/GenBank/DDBJ databases">
        <authorList>
            <person name="Nelson K.E."/>
            <person name="Sutton G."/>
            <person name="Torralba M."/>
            <person name="Durkin S."/>
            <person name="Harkins D."/>
            <person name="Montgomery R."/>
            <person name="Ziemer C."/>
            <person name="Klaassens E."/>
            <person name="Ocuiv P."/>
            <person name="Morrison M."/>
        </authorList>
    </citation>
    <scope>NUCLEOTIDE SEQUENCE [LARGE SCALE GENOMIC DNA]</scope>
    <source>
        <strain evidence="1 2">8</strain>
    </source>
</reference>
<keyword evidence="2" id="KW-1185">Reference proteome</keyword>
<accession>E9SGY8</accession>
<gene>
    <name evidence="1" type="ORF">CUS_7516</name>
</gene>
<comment type="caution">
    <text evidence="1">The sequence shown here is derived from an EMBL/GenBank/DDBJ whole genome shotgun (WGS) entry which is preliminary data.</text>
</comment>
<dbReference type="AlphaFoldDB" id="E9SGY8"/>
<proteinExistence type="predicted"/>
<sequence length="48" mass="5522">MFRKILAVIFLLMTAVWCFSGCAMSKEDVRLLDKKGAEDFAEGYTKTW</sequence>
<name>E9SGY8_RUMAL</name>
<dbReference type="RefSeq" id="WP_002853023.1">
    <property type="nucleotide sequence ID" value="NZ_ADKM02000130.1"/>
</dbReference>